<accession>A0AAU9T684</accession>
<keyword evidence="4" id="KW-1133">Transmembrane helix</keyword>
<dbReference type="InterPro" id="IPR012926">
    <property type="entry name" value="TMEM120A/B"/>
</dbReference>
<evidence type="ECO:0000256" key="2">
    <source>
        <dbReference type="ARBA" id="ARBA00009700"/>
    </source>
</evidence>
<name>A0AAU9T684_THLAR</name>
<evidence type="ECO:0000313" key="7">
    <source>
        <dbReference type="Proteomes" id="UP000836841"/>
    </source>
</evidence>
<evidence type="ECO:0000256" key="1">
    <source>
        <dbReference type="ARBA" id="ARBA00004141"/>
    </source>
</evidence>
<protein>
    <submittedName>
        <fullName evidence="6">Uncharacterized protein</fullName>
    </submittedName>
</protein>
<dbReference type="Pfam" id="PF07851">
    <property type="entry name" value="TMEM120A-B"/>
    <property type="match status" value="1"/>
</dbReference>
<gene>
    <name evidence="6" type="ORF">TAV2_LOCUS24627</name>
</gene>
<keyword evidence="3" id="KW-0812">Transmembrane</keyword>
<evidence type="ECO:0000256" key="5">
    <source>
        <dbReference type="ARBA" id="ARBA00023136"/>
    </source>
</evidence>
<dbReference type="Proteomes" id="UP000836841">
    <property type="component" value="Chromosome 7"/>
</dbReference>
<evidence type="ECO:0000313" key="6">
    <source>
        <dbReference type="EMBL" id="CAH2079559.1"/>
    </source>
</evidence>
<organism evidence="6 7">
    <name type="scientific">Thlaspi arvense</name>
    <name type="common">Field penny-cress</name>
    <dbReference type="NCBI Taxonomy" id="13288"/>
    <lineage>
        <taxon>Eukaryota</taxon>
        <taxon>Viridiplantae</taxon>
        <taxon>Streptophyta</taxon>
        <taxon>Embryophyta</taxon>
        <taxon>Tracheophyta</taxon>
        <taxon>Spermatophyta</taxon>
        <taxon>Magnoliopsida</taxon>
        <taxon>eudicotyledons</taxon>
        <taxon>Gunneridae</taxon>
        <taxon>Pentapetalae</taxon>
        <taxon>rosids</taxon>
        <taxon>malvids</taxon>
        <taxon>Brassicales</taxon>
        <taxon>Brassicaceae</taxon>
        <taxon>Thlaspideae</taxon>
        <taxon>Thlaspi</taxon>
    </lineage>
</organism>
<keyword evidence="7" id="KW-1185">Reference proteome</keyword>
<reference evidence="6 7" key="1">
    <citation type="submission" date="2022-03" db="EMBL/GenBank/DDBJ databases">
        <authorList>
            <person name="Nunn A."/>
            <person name="Chopra R."/>
            <person name="Nunn A."/>
            <person name="Contreras Garrido A."/>
        </authorList>
    </citation>
    <scope>NUCLEOTIDE SEQUENCE [LARGE SCALE GENOMIC DNA]</scope>
</reference>
<evidence type="ECO:0000256" key="4">
    <source>
        <dbReference type="ARBA" id="ARBA00022989"/>
    </source>
</evidence>
<dbReference type="EMBL" id="OU466863">
    <property type="protein sequence ID" value="CAH2079559.1"/>
    <property type="molecule type" value="Genomic_DNA"/>
</dbReference>
<keyword evidence="5" id="KW-0472">Membrane</keyword>
<evidence type="ECO:0000256" key="3">
    <source>
        <dbReference type="ARBA" id="ARBA00022692"/>
    </source>
</evidence>
<proteinExistence type="inferred from homology"/>
<dbReference type="GO" id="GO:0016020">
    <property type="term" value="C:membrane"/>
    <property type="evidence" value="ECO:0007669"/>
    <property type="project" value="UniProtKB-SubCell"/>
</dbReference>
<sequence>MYFPAIISMLRSYAWDECLPAFPVQLYEAWLLFFYAGLVMRENILRANGSDIKDISRKKELGVTAIHVKLHAKTPGCGV</sequence>
<comment type="similarity">
    <text evidence="2">Belongs to the TMEM120 family.</text>
</comment>
<comment type="subcellular location">
    <subcellularLocation>
        <location evidence="1">Membrane</location>
        <topology evidence="1">Multi-pass membrane protein</topology>
    </subcellularLocation>
</comment>
<dbReference type="AlphaFoldDB" id="A0AAU9T684"/>